<organism evidence="2 3">
    <name type="scientific">Strigomonas culicis</name>
    <dbReference type="NCBI Taxonomy" id="28005"/>
    <lineage>
        <taxon>Eukaryota</taxon>
        <taxon>Discoba</taxon>
        <taxon>Euglenozoa</taxon>
        <taxon>Kinetoplastea</taxon>
        <taxon>Metakinetoplastina</taxon>
        <taxon>Trypanosomatida</taxon>
        <taxon>Trypanosomatidae</taxon>
        <taxon>Strigomonadinae</taxon>
        <taxon>Strigomonas</taxon>
    </lineage>
</organism>
<feature type="domain" description="Proteasome activator PA28 C-terminal" evidence="1">
    <location>
        <begin position="70"/>
        <end position="138"/>
    </location>
</feature>
<evidence type="ECO:0000259" key="1">
    <source>
        <dbReference type="Pfam" id="PF02252"/>
    </source>
</evidence>
<dbReference type="InterPro" id="IPR036252">
    <property type="entry name" value="Proteasome_activ_sf"/>
</dbReference>
<keyword evidence="2" id="KW-0647">Proteasome</keyword>
<evidence type="ECO:0000313" key="2">
    <source>
        <dbReference type="EMBL" id="EPY35666.1"/>
    </source>
</evidence>
<dbReference type="OrthoDB" id="244716at2759"/>
<protein>
    <submittedName>
        <fullName evidence="2">Proteasome activator protein PA26</fullName>
    </submittedName>
</protein>
<dbReference type="GO" id="GO:0008537">
    <property type="term" value="C:proteasome activator complex"/>
    <property type="evidence" value="ECO:0007669"/>
    <property type="project" value="InterPro"/>
</dbReference>
<name>S9W8W1_9TRYP</name>
<accession>S9W8W1</accession>
<dbReference type="EMBL" id="ATMH01001008">
    <property type="protein sequence ID" value="EPY35666.1"/>
    <property type="molecule type" value="Genomic_DNA"/>
</dbReference>
<dbReference type="Pfam" id="PF02252">
    <property type="entry name" value="PA28_C"/>
    <property type="match status" value="1"/>
</dbReference>
<dbReference type="AlphaFoldDB" id="S9W8W1"/>
<keyword evidence="3" id="KW-1185">Reference proteome</keyword>
<proteinExistence type="predicted"/>
<sequence>MPPKRATMVQELRECYTEEYSLAEIREWSTRIIKEIDALTDKASELQGEIEKLVPATAYRAEVLQQPAVRIMPLLREYQALCRAVFNSAEKVRLVIMIRVPEHKEEDNLGVAVQQAVLRALDALQNRMVKGSNASSEKETSSASSAAGMFLLRDYLGARVKVEAAILNGGAPSDEEQATRGKAVAPSSYTELQQLDIDTLYKVELASRQLSTAVKAFINTYVVNWKKLIDPRDGANDRMVA</sequence>
<dbReference type="InterPro" id="IPR036997">
    <property type="entry name" value="PA28_C_sf"/>
</dbReference>
<gene>
    <name evidence="2" type="ORF">STCU_01008</name>
</gene>
<dbReference type="SUPFAM" id="SSF47216">
    <property type="entry name" value="Proteasome activator"/>
    <property type="match status" value="1"/>
</dbReference>
<dbReference type="InterPro" id="IPR003186">
    <property type="entry name" value="PA28_C"/>
</dbReference>
<dbReference type="Proteomes" id="UP000015354">
    <property type="component" value="Unassembled WGS sequence"/>
</dbReference>
<reference evidence="2 3" key="1">
    <citation type="journal article" date="2013" name="PLoS ONE">
        <title>Predicting the Proteins of Angomonas deanei, Strigomonas culicis and Their Respective Endosymbionts Reveals New Aspects of the Trypanosomatidae Family.</title>
        <authorList>
            <person name="Motta M.C."/>
            <person name="Martins A.C."/>
            <person name="de Souza S.S."/>
            <person name="Catta-Preta C.M."/>
            <person name="Silva R."/>
            <person name="Klein C.C."/>
            <person name="de Almeida L.G."/>
            <person name="de Lima Cunha O."/>
            <person name="Ciapina L.P."/>
            <person name="Brocchi M."/>
            <person name="Colabardini A.C."/>
            <person name="de Araujo Lima B."/>
            <person name="Machado C.R."/>
            <person name="de Almeida Soares C.M."/>
            <person name="Probst C.M."/>
            <person name="de Menezes C.B."/>
            <person name="Thompson C.E."/>
            <person name="Bartholomeu D.C."/>
            <person name="Gradia D.F."/>
            <person name="Pavoni D.P."/>
            <person name="Grisard E.C."/>
            <person name="Fantinatti-Garboggini F."/>
            <person name="Marchini F.K."/>
            <person name="Rodrigues-Luiz G.F."/>
            <person name="Wagner G."/>
            <person name="Goldman G.H."/>
            <person name="Fietto J.L."/>
            <person name="Elias M.C."/>
            <person name="Goldman M.H."/>
            <person name="Sagot M.F."/>
            <person name="Pereira M."/>
            <person name="Stoco P.H."/>
            <person name="de Mendonca-Neto R.P."/>
            <person name="Teixeira S.M."/>
            <person name="Maciel T.E."/>
            <person name="de Oliveira Mendes T.A."/>
            <person name="Urmenyi T.P."/>
            <person name="de Souza W."/>
            <person name="Schenkman S."/>
            <person name="de Vasconcelos A.T."/>
        </authorList>
    </citation>
    <scope>NUCLEOTIDE SEQUENCE [LARGE SCALE GENOMIC DNA]</scope>
</reference>
<evidence type="ECO:0000313" key="3">
    <source>
        <dbReference type="Proteomes" id="UP000015354"/>
    </source>
</evidence>
<dbReference type="Gene3D" id="1.20.120.180">
    <property type="entry name" value="Proteasome activator pa28, C-terminal domain"/>
    <property type="match status" value="1"/>
</dbReference>
<comment type="caution">
    <text evidence="2">The sequence shown here is derived from an EMBL/GenBank/DDBJ whole genome shotgun (WGS) entry which is preliminary data.</text>
</comment>